<sequence length="317" mass="34703">MQDVLTIGDAMITMNPKQRGPMRFTTEFERRIGGAELNVAVGCARLGLQTGMITRLGRDEFGRHILNTLRGEGIDMSGTALEEHYATPVNFKETLENGNGRTFYYRFPSPTEELTVQHIKEQLSKQPKVFYMTGVFASLRPENVEMLREAARFAREQGTLTAMDPNIRLKLWSREAAGEAIRSLLPYADIMLSGKDEADILFGGQSIEEHIASFQSYGIDRIIIKNGSEGAAGKHGSSKTVYQPAEKVEKAADTVGAGDGFNAGFLYGLLQGYPLEKALKIGSVAGAKVVQVAGDNEGLPLLEEVEAALGNEERVER</sequence>
<dbReference type="InterPro" id="IPR011611">
    <property type="entry name" value="PfkB_dom"/>
</dbReference>
<evidence type="ECO:0000313" key="6">
    <source>
        <dbReference type="EMBL" id="GEK60162.1"/>
    </source>
</evidence>
<keyword evidence="3 4" id="KW-0418">Kinase</keyword>
<dbReference type="Pfam" id="PF00294">
    <property type="entry name" value="PfkB"/>
    <property type="match status" value="1"/>
</dbReference>
<evidence type="ECO:0000256" key="1">
    <source>
        <dbReference type="ARBA" id="ARBA00010688"/>
    </source>
</evidence>
<keyword evidence="7" id="KW-1185">Reference proteome</keyword>
<proteinExistence type="inferred from homology"/>
<dbReference type="InterPro" id="IPR002173">
    <property type="entry name" value="Carboh/pur_kinase_PfkB_CS"/>
</dbReference>
<organism evidence="6 7">
    <name type="scientific">Marinococcus halophilus</name>
    <dbReference type="NCBI Taxonomy" id="1371"/>
    <lineage>
        <taxon>Bacteria</taxon>
        <taxon>Bacillati</taxon>
        <taxon>Bacillota</taxon>
        <taxon>Bacilli</taxon>
        <taxon>Bacillales</taxon>
        <taxon>Bacillaceae</taxon>
        <taxon>Marinococcus</taxon>
    </lineage>
</organism>
<dbReference type="InterPro" id="IPR029056">
    <property type="entry name" value="Ribokinase-like"/>
</dbReference>
<dbReference type="InterPro" id="IPR002139">
    <property type="entry name" value="Ribo/fructo_kinase"/>
</dbReference>
<dbReference type="InterPro" id="IPR050306">
    <property type="entry name" value="PfkB_Carbo_kinase"/>
</dbReference>
<comment type="caution">
    <text evidence="6">The sequence shown here is derived from an EMBL/GenBank/DDBJ whole genome shotgun (WGS) entry which is preliminary data.</text>
</comment>
<name>A0A510Y9U4_MARHA</name>
<reference evidence="6 7" key="1">
    <citation type="submission" date="2019-07" db="EMBL/GenBank/DDBJ databases">
        <title>Whole genome shotgun sequence of Marinococcus halophilus NBRC 102359.</title>
        <authorList>
            <person name="Hosoyama A."/>
            <person name="Uohara A."/>
            <person name="Ohji S."/>
            <person name="Ichikawa N."/>
        </authorList>
    </citation>
    <scope>NUCLEOTIDE SEQUENCE [LARGE SCALE GENOMIC DNA]</scope>
    <source>
        <strain evidence="6 7">NBRC 102359</strain>
    </source>
</reference>
<dbReference type="OrthoDB" id="9813569at2"/>
<dbReference type="SUPFAM" id="SSF53613">
    <property type="entry name" value="Ribokinase-like"/>
    <property type="match status" value="1"/>
</dbReference>
<dbReference type="GO" id="GO:0006000">
    <property type="term" value="P:fructose metabolic process"/>
    <property type="evidence" value="ECO:0007669"/>
    <property type="project" value="UniProtKB-ARBA"/>
</dbReference>
<gene>
    <name evidence="6" type="ORF">MHA01_30670</name>
</gene>
<evidence type="ECO:0000256" key="4">
    <source>
        <dbReference type="RuleBase" id="RU003704"/>
    </source>
</evidence>
<dbReference type="EMBL" id="BJUN01000032">
    <property type="protein sequence ID" value="GEK60162.1"/>
    <property type="molecule type" value="Genomic_DNA"/>
</dbReference>
<dbReference type="PANTHER" id="PTHR43085:SF57">
    <property type="entry name" value="CARBOHYDRATE KINASE PFKB DOMAIN-CONTAINING PROTEIN"/>
    <property type="match status" value="1"/>
</dbReference>
<dbReference type="RefSeq" id="WP_079474635.1">
    <property type="nucleotide sequence ID" value="NZ_BJUN01000032.1"/>
</dbReference>
<evidence type="ECO:0000259" key="5">
    <source>
        <dbReference type="Pfam" id="PF00294"/>
    </source>
</evidence>
<keyword evidence="2 4" id="KW-0808">Transferase</keyword>
<dbReference type="AlphaFoldDB" id="A0A510Y9U4"/>
<evidence type="ECO:0000313" key="7">
    <source>
        <dbReference type="Proteomes" id="UP000321051"/>
    </source>
</evidence>
<dbReference type="PROSITE" id="PS00584">
    <property type="entry name" value="PFKB_KINASES_2"/>
    <property type="match status" value="1"/>
</dbReference>
<feature type="domain" description="Carbohydrate kinase PfkB" evidence="5">
    <location>
        <begin position="1"/>
        <end position="300"/>
    </location>
</feature>
<protein>
    <submittedName>
        <fullName evidence="6">2-dehydro-3-deoxygluconokinase</fullName>
    </submittedName>
</protein>
<dbReference type="STRING" id="1371.GCA_900166605_00284"/>
<dbReference type="GO" id="GO:0008865">
    <property type="term" value="F:fructokinase activity"/>
    <property type="evidence" value="ECO:0007669"/>
    <property type="project" value="UniProtKB-ARBA"/>
</dbReference>
<dbReference type="CDD" id="cd01166">
    <property type="entry name" value="KdgK"/>
    <property type="match status" value="1"/>
</dbReference>
<comment type="similarity">
    <text evidence="1 4">Belongs to the carbohydrate kinase PfkB family.</text>
</comment>
<dbReference type="PANTHER" id="PTHR43085">
    <property type="entry name" value="HEXOKINASE FAMILY MEMBER"/>
    <property type="match status" value="1"/>
</dbReference>
<evidence type="ECO:0000256" key="3">
    <source>
        <dbReference type="ARBA" id="ARBA00022777"/>
    </source>
</evidence>
<accession>A0A510Y9U4</accession>
<evidence type="ECO:0000256" key="2">
    <source>
        <dbReference type="ARBA" id="ARBA00022679"/>
    </source>
</evidence>
<dbReference type="Proteomes" id="UP000321051">
    <property type="component" value="Unassembled WGS sequence"/>
</dbReference>
<dbReference type="PRINTS" id="PR00990">
    <property type="entry name" value="RIBOKINASE"/>
</dbReference>
<dbReference type="Gene3D" id="3.40.1190.20">
    <property type="match status" value="1"/>
</dbReference>